<keyword evidence="3" id="KW-1185">Reference proteome</keyword>
<protein>
    <submittedName>
        <fullName evidence="2">Uncharacterized protein</fullName>
    </submittedName>
</protein>
<evidence type="ECO:0000313" key="2">
    <source>
        <dbReference type="EMBL" id="EFP07716.1"/>
    </source>
</evidence>
<proteinExistence type="predicted"/>
<dbReference type="InParanoid" id="E3LQN9"/>
<dbReference type="EMBL" id="DS268413">
    <property type="protein sequence ID" value="EFP07716.1"/>
    <property type="molecule type" value="Genomic_DNA"/>
</dbReference>
<name>E3LQN9_CAERE</name>
<feature type="compositionally biased region" description="Basic and acidic residues" evidence="1">
    <location>
        <begin position="21"/>
        <end position="38"/>
    </location>
</feature>
<evidence type="ECO:0000256" key="1">
    <source>
        <dbReference type="SAM" id="MobiDB-lite"/>
    </source>
</evidence>
<organism evidence="3">
    <name type="scientific">Caenorhabditis remanei</name>
    <name type="common">Caenorhabditis vulgaris</name>
    <dbReference type="NCBI Taxonomy" id="31234"/>
    <lineage>
        <taxon>Eukaryota</taxon>
        <taxon>Metazoa</taxon>
        <taxon>Ecdysozoa</taxon>
        <taxon>Nematoda</taxon>
        <taxon>Chromadorea</taxon>
        <taxon>Rhabditida</taxon>
        <taxon>Rhabditina</taxon>
        <taxon>Rhabditomorpha</taxon>
        <taxon>Rhabditoidea</taxon>
        <taxon>Rhabditidae</taxon>
        <taxon>Peloderinae</taxon>
        <taxon>Caenorhabditis</taxon>
    </lineage>
</organism>
<accession>E3LQN9</accession>
<feature type="region of interest" description="Disordered" evidence="1">
    <location>
        <begin position="19"/>
        <end position="38"/>
    </location>
</feature>
<gene>
    <name evidence="2" type="ORF">CRE_26191</name>
</gene>
<evidence type="ECO:0000313" key="3">
    <source>
        <dbReference type="Proteomes" id="UP000008281"/>
    </source>
</evidence>
<dbReference type="HOGENOM" id="CLU_3336102_0_0_1"/>
<reference evidence="2" key="1">
    <citation type="submission" date="2007-07" db="EMBL/GenBank/DDBJ databases">
        <title>PCAP assembly of the Caenorhabditis remanei genome.</title>
        <authorList>
            <consortium name="The Caenorhabditis remanei Sequencing Consortium"/>
            <person name="Wilson R.K."/>
        </authorList>
    </citation>
    <scope>NUCLEOTIDE SEQUENCE [LARGE SCALE GENOMIC DNA]</scope>
    <source>
        <strain evidence="2">PB4641</strain>
    </source>
</reference>
<sequence length="38" mass="4517">MNRDDAEYGEINMHRSLLKQVSKDFTRNKVSRTDGEFQ</sequence>
<dbReference type="AlphaFoldDB" id="E3LQN9"/>
<dbReference type="Proteomes" id="UP000008281">
    <property type="component" value="Unassembled WGS sequence"/>
</dbReference>